<accession>A0A7G9Z8A1</accession>
<reference evidence="2" key="1">
    <citation type="submission" date="2020-06" db="EMBL/GenBank/DDBJ databases">
        <title>Unique genomic features of the anaerobic methanotrophic archaea.</title>
        <authorList>
            <person name="Chadwick G.L."/>
            <person name="Skennerton C.T."/>
            <person name="Laso-Perez R."/>
            <person name="Leu A.O."/>
            <person name="Speth D.R."/>
            <person name="Yu H."/>
            <person name="Morgan-Lang C."/>
            <person name="Hatzenpichler R."/>
            <person name="Goudeau D."/>
            <person name="Malmstrom R."/>
            <person name="Brazelton W.J."/>
            <person name="Woyke T."/>
            <person name="Hallam S.J."/>
            <person name="Tyson G.W."/>
            <person name="Wegener G."/>
            <person name="Boetius A."/>
            <person name="Orphan V."/>
        </authorList>
    </citation>
    <scope>NUCLEOTIDE SEQUENCE</scope>
</reference>
<dbReference type="CDD" id="cd06260">
    <property type="entry name" value="DUF820-like"/>
    <property type="match status" value="1"/>
</dbReference>
<gene>
    <name evidence="2" type="ORF">LPLLKDDP_00017</name>
</gene>
<sequence length="185" mass="21290">MSVSILKEKVRFTYDDYLLLPDDGKRYQIIEGEIYMVPAPAPYHQDILGKLFVLLLTFVEERGLGRVYLAPCDVILSEVDIVQPDIFFISKEREHIITEKNIRGAPDLAIEILSQSTAKFDKMVKMKLYERSEVKEYWLVYPDREEIEVLALRGGCYGSMGVFGIEQSFESALLKGLRVSPDRIF</sequence>
<dbReference type="PANTHER" id="PTHR34107">
    <property type="entry name" value="SLL0198 PROTEIN-RELATED"/>
    <property type="match status" value="1"/>
</dbReference>
<evidence type="ECO:0000259" key="1">
    <source>
        <dbReference type="Pfam" id="PF05685"/>
    </source>
</evidence>
<dbReference type="InterPro" id="IPR012296">
    <property type="entry name" value="Nuclease_put_TT1808"/>
</dbReference>
<proteinExistence type="predicted"/>
<organism evidence="2">
    <name type="scientific">Candidatus Methanophaga sp. ANME-1 ERB7</name>
    <dbReference type="NCBI Taxonomy" id="2759913"/>
    <lineage>
        <taxon>Archaea</taxon>
        <taxon>Methanobacteriati</taxon>
        <taxon>Methanobacteriota</taxon>
        <taxon>Stenosarchaea group</taxon>
        <taxon>Methanomicrobia</taxon>
        <taxon>Candidatus Methanophagales</taxon>
        <taxon>Candidatus Methanophagaceae</taxon>
        <taxon>Candidatus Methanophaga</taxon>
    </lineage>
</organism>
<dbReference type="EMBL" id="MT631657">
    <property type="protein sequence ID" value="QNO56485.1"/>
    <property type="molecule type" value="Genomic_DNA"/>
</dbReference>
<dbReference type="PANTHER" id="PTHR34107:SF4">
    <property type="entry name" value="SLL1222 PROTEIN"/>
    <property type="match status" value="1"/>
</dbReference>
<evidence type="ECO:0000313" key="2">
    <source>
        <dbReference type="EMBL" id="QNO56485.1"/>
    </source>
</evidence>
<dbReference type="InterPro" id="IPR011335">
    <property type="entry name" value="Restrct_endonuc-II-like"/>
</dbReference>
<dbReference type="SUPFAM" id="SSF52980">
    <property type="entry name" value="Restriction endonuclease-like"/>
    <property type="match status" value="1"/>
</dbReference>
<protein>
    <recommendedName>
        <fullName evidence="1">Putative restriction endonuclease domain-containing protein</fullName>
    </recommendedName>
</protein>
<name>A0A7G9Z8A1_9EURY</name>
<dbReference type="AlphaFoldDB" id="A0A7G9Z8A1"/>
<feature type="domain" description="Putative restriction endonuclease" evidence="1">
    <location>
        <begin position="15"/>
        <end position="178"/>
    </location>
</feature>
<dbReference type="Gene3D" id="3.90.1570.10">
    <property type="entry name" value="tt1808, chain A"/>
    <property type="match status" value="1"/>
</dbReference>
<dbReference type="InterPro" id="IPR008538">
    <property type="entry name" value="Uma2"/>
</dbReference>
<dbReference type="Pfam" id="PF05685">
    <property type="entry name" value="Uma2"/>
    <property type="match status" value="1"/>
</dbReference>